<dbReference type="VEuPathDB" id="FungiDB:RhiirFUN_012455"/>
<name>A0A2N1M4J4_9GLOM</name>
<protein>
    <submittedName>
        <fullName evidence="1">Uncharacterized protein</fullName>
    </submittedName>
</protein>
<evidence type="ECO:0000313" key="2">
    <source>
        <dbReference type="Proteomes" id="UP000233469"/>
    </source>
</evidence>
<comment type="caution">
    <text evidence="1">The sequence shown here is derived from an EMBL/GenBank/DDBJ whole genome shotgun (WGS) entry which is preliminary data.</text>
</comment>
<dbReference type="AlphaFoldDB" id="A0A2N1M4J4"/>
<dbReference type="Proteomes" id="UP000233469">
    <property type="component" value="Unassembled WGS sequence"/>
</dbReference>
<organism evidence="1 2">
    <name type="scientific">Rhizophagus irregularis</name>
    <dbReference type="NCBI Taxonomy" id="588596"/>
    <lineage>
        <taxon>Eukaryota</taxon>
        <taxon>Fungi</taxon>
        <taxon>Fungi incertae sedis</taxon>
        <taxon>Mucoromycota</taxon>
        <taxon>Glomeromycotina</taxon>
        <taxon>Glomeromycetes</taxon>
        <taxon>Glomerales</taxon>
        <taxon>Glomeraceae</taxon>
        <taxon>Rhizophagus</taxon>
    </lineage>
</organism>
<accession>A0A2N1M4J4</accession>
<dbReference type="VEuPathDB" id="FungiDB:RhiirA1_472508"/>
<dbReference type="EMBL" id="LLXL01005425">
    <property type="protein sequence ID" value="PKK56574.1"/>
    <property type="molecule type" value="Genomic_DNA"/>
</dbReference>
<reference evidence="1 2" key="1">
    <citation type="submission" date="2016-04" db="EMBL/GenBank/DDBJ databases">
        <title>Genome analyses suggest a sexual origin of heterokaryosis in a supposedly ancient asexual fungus.</title>
        <authorList>
            <person name="Ropars J."/>
            <person name="Sedzielewska K."/>
            <person name="Noel J."/>
            <person name="Charron P."/>
            <person name="Farinelli L."/>
            <person name="Marton T."/>
            <person name="Kruger M."/>
            <person name="Pelin A."/>
            <person name="Brachmann A."/>
            <person name="Corradi N."/>
        </authorList>
    </citation>
    <scope>NUCLEOTIDE SEQUENCE [LARGE SCALE GENOMIC DNA]</scope>
    <source>
        <strain evidence="1 2">C2</strain>
    </source>
</reference>
<proteinExistence type="predicted"/>
<evidence type="ECO:0000313" key="1">
    <source>
        <dbReference type="EMBL" id="PKK56574.1"/>
    </source>
</evidence>
<gene>
    <name evidence="1" type="ORF">RhiirC2_799730</name>
</gene>
<dbReference type="VEuPathDB" id="FungiDB:FUN_015465"/>
<sequence>MPCLPQRGLMTMSLGYRKLKITISGDTFNRIVMESHDYIDGRLIHRQTTLPLPPPQEQPREIANGIMDEYNDLILEQNITNRTPSSGPSGLPHTLEDHALRLAEFNIELCKECLMPANHKDSQTDYKKISDESEPLQVLELARDKLVQIICQEVMQIYAIIYTKTGYGDPYEDTRKWLFEIALYQFLQDTYPDGIDEPFTTFYENYEAQMSNPMTKNFASRALEAIGLKAKMLMIDFEGCKKSTMIFRASAEELCEILTKYY</sequence>
<reference evidence="1 2" key="2">
    <citation type="submission" date="2017-10" db="EMBL/GenBank/DDBJ databases">
        <title>Extensive intraspecific genome diversity in a model arbuscular mycorrhizal fungus.</title>
        <authorList>
            <person name="Chen E.C.H."/>
            <person name="Morin E."/>
            <person name="Baudet D."/>
            <person name="Noel J."/>
            <person name="Ndikumana S."/>
            <person name="Charron P."/>
            <person name="St-Onge C."/>
            <person name="Giorgi J."/>
            <person name="Grigoriev I.V."/>
            <person name="Roux C."/>
            <person name="Martin F.M."/>
            <person name="Corradi N."/>
        </authorList>
    </citation>
    <scope>NUCLEOTIDE SEQUENCE [LARGE SCALE GENOMIC DNA]</scope>
    <source>
        <strain evidence="1 2">C2</strain>
    </source>
</reference>